<dbReference type="SUPFAM" id="SSF55816">
    <property type="entry name" value="5'-nucleotidase (syn. UDP-sugar hydrolase), C-terminal domain"/>
    <property type="match status" value="1"/>
</dbReference>
<dbReference type="Gene3D" id="3.90.780.10">
    <property type="entry name" value="5'-Nucleotidase, C-terminal domain"/>
    <property type="match status" value="1"/>
</dbReference>
<dbReference type="RefSeq" id="WP_125084312.1">
    <property type="nucleotide sequence ID" value="NZ_CP034248.1"/>
</dbReference>
<keyword evidence="1" id="KW-0732">Signal</keyword>
<proteinExistence type="inferred from homology"/>
<dbReference type="PANTHER" id="PTHR11575">
    <property type="entry name" value="5'-NUCLEOTIDASE-RELATED"/>
    <property type="match status" value="1"/>
</dbReference>
<dbReference type="Pfam" id="PF02872">
    <property type="entry name" value="5_nucleotid_C"/>
    <property type="match status" value="1"/>
</dbReference>
<dbReference type="Pfam" id="PF00149">
    <property type="entry name" value="Metallophos"/>
    <property type="match status" value="1"/>
</dbReference>
<dbReference type="PRINTS" id="PR01607">
    <property type="entry name" value="APYRASEFAMLY"/>
</dbReference>
<dbReference type="PANTHER" id="PTHR11575:SF23">
    <property type="entry name" value="5-NUCLEOTIDASE FAMILY PROTEIN"/>
    <property type="match status" value="1"/>
</dbReference>
<dbReference type="InterPro" id="IPR036907">
    <property type="entry name" value="5'-Nucleotdase_C_sf"/>
</dbReference>
<dbReference type="OrthoDB" id="9793179at2"/>
<evidence type="ECO:0000259" key="4">
    <source>
        <dbReference type="Pfam" id="PF02872"/>
    </source>
</evidence>
<dbReference type="InterPro" id="IPR004843">
    <property type="entry name" value="Calcineurin-like_PHP"/>
</dbReference>
<comment type="similarity">
    <text evidence="2">Belongs to the 5'-nucleotidase family.</text>
</comment>
<dbReference type="AlphaFoldDB" id="A0A3Q8SDB1"/>
<gene>
    <name evidence="5" type="ORF">EIM92_19885</name>
</gene>
<dbReference type="GO" id="GO:0009166">
    <property type="term" value="P:nucleotide catabolic process"/>
    <property type="evidence" value="ECO:0007669"/>
    <property type="project" value="InterPro"/>
</dbReference>
<dbReference type="InterPro" id="IPR006179">
    <property type="entry name" value="5_nucleotidase/apyrase"/>
</dbReference>
<evidence type="ECO:0000313" key="6">
    <source>
        <dbReference type="Proteomes" id="UP000273145"/>
    </source>
</evidence>
<dbReference type="EMBL" id="CP034248">
    <property type="protein sequence ID" value="AZK48151.1"/>
    <property type="molecule type" value="Genomic_DNA"/>
</dbReference>
<keyword evidence="2" id="KW-0547">Nucleotide-binding</keyword>
<protein>
    <submittedName>
        <fullName evidence="5">Bifunctional metallophosphatase/5'-nucleotidase</fullName>
    </submittedName>
</protein>
<dbReference type="CDD" id="cd00845">
    <property type="entry name" value="MPP_UshA_N_like"/>
    <property type="match status" value="1"/>
</dbReference>
<sequence length="484" mass="53027">MLPNTNQDILTILYTNDLHSHFGAMGRIASMVDELRGEQHEALLLLDIGDHMDRAAPETEGTMGQANVDVLNLTGYDAITIGNNEGLTFTPEQLDQAYAGLACEVVCANMLDIKTGEPPAWMKRHIILDKAGFKIGLIGVTAAYADFYKLLGLIALDPFDSIEKSVNELRNKVDLVVVMSHVGLPFDRELAERVPGIELILGGHTHHLLEEPLLIGQTTIVAAGKFGRHLGHITIERDSITGKAKVVSGICLPVDSGQEDANVLEAVNIHRLRAAERMARTVAVIEEELPIRYDVESPFGNLLAQAVRRFTGCDLSIINSGQLLAGLPAGEISEGMLHERCPSPINPCRMNLSGKHILYSLEQSLLTDITDKVIFGFGFRGKQLGGICVDGMEIIYDPTAKPFHKIIQASVQGVPIVSEDLYSVGTLDMFTFGIGYESLKQGSDQVFLLPEFLRDLLRMELQTAGAIESCFYPRWKSQTDNHGQ</sequence>
<evidence type="ECO:0000256" key="2">
    <source>
        <dbReference type="RuleBase" id="RU362119"/>
    </source>
</evidence>
<dbReference type="Proteomes" id="UP000273145">
    <property type="component" value="Chromosome"/>
</dbReference>
<dbReference type="GO" id="GO:0030288">
    <property type="term" value="C:outer membrane-bounded periplasmic space"/>
    <property type="evidence" value="ECO:0007669"/>
    <property type="project" value="TreeGrafter"/>
</dbReference>
<feature type="domain" description="5'-Nucleotidase C-terminal" evidence="4">
    <location>
        <begin position="293"/>
        <end position="429"/>
    </location>
</feature>
<evidence type="ECO:0000259" key="3">
    <source>
        <dbReference type="Pfam" id="PF00149"/>
    </source>
</evidence>
<dbReference type="GO" id="GO:0008253">
    <property type="term" value="F:5'-nucleotidase activity"/>
    <property type="evidence" value="ECO:0007669"/>
    <property type="project" value="TreeGrafter"/>
</dbReference>
<evidence type="ECO:0000313" key="5">
    <source>
        <dbReference type="EMBL" id="AZK48151.1"/>
    </source>
</evidence>
<accession>A0A3Q8SDB1</accession>
<organism evidence="5 6">
    <name type="scientific">Paenibacillus lentus</name>
    <dbReference type="NCBI Taxonomy" id="1338368"/>
    <lineage>
        <taxon>Bacteria</taxon>
        <taxon>Bacillati</taxon>
        <taxon>Bacillota</taxon>
        <taxon>Bacilli</taxon>
        <taxon>Bacillales</taxon>
        <taxon>Paenibacillaceae</taxon>
        <taxon>Paenibacillus</taxon>
    </lineage>
</organism>
<keyword evidence="6" id="KW-1185">Reference proteome</keyword>
<dbReference type="SUPFAM" id="SSF56300">
    <property type="entry name" value="Metallo-dependent phosphatases"/>
    <property type="match status" value="1"/>
</dbReference>
<keyword evidence="2" id="KW-0378">Hydrolase</keyword>
<dbReference type="InterPro" id="IPR008334">
    <property type="entry name" value="5'-Nucleotdase_C"/>
</dbReference>
<dbReference type="Gene3D" id="3.60.21.10">
    <property type="match status" value="1"/>
</dbReference>
<dbReference type="GO" id="GO:0008768">
    <property type="term" value="F:UDP-sugar diphosphatase activity"/>
    <property type="evidence" value="ECO:0007669"/>
    <property type="project" value="TreeGrafter"/>
</dbReference>
<dbReference type="GO" id="GO:0000166">
    <property type="term" value="F:nucleotide binding"/>
    <property type="evidence" value="ECO:0007669"/>
    <property type="project" value="UniProtKB-KW"/>
</dbReference>
<dbReference type="KEGG" id="plen:EIM92_19885"/>
<evidence type="ECO:0000256" key="1">
    <source>
        <dbReference type="ARBA" id="ARBA00022729"/>
    </source>
</evidence>
<reference evidence="5 6" key="1">
    <citation type="submission" date="2018-11" db="EMBL/GenBank/DDBJ databases">
        <title>Genome sequencing of Paenibacillus lentus DSM25539(T).</title>
        <authorList>
            <person name="Kook J.-K."/>
            <person name="Park S.-N."/>
            <person name="Lim Y.K."/>
        </authorList>
    </citation>
    <scope>NUCLEOTIDE SEQUENCE [LARGE SCALE GENOMIC DNA]</scope>
    <source>
        <strain evidence="5 6">DSM 25539</strain>
    </source>
</reference>
<feature type="domain" description="Calcineurin-like phosphoesterase" evidence="3">
    <location>
        <begin position="11"/>
        <end position="207"/>
    </location>
</feature>
<dbReference type="InterPro" id="IPR029052">
    <property type="entry name" value="Metallo-depent_PP-like"/>
</dbReference>
<name>A0A3Q8SDB1_9BACL</name>